<comment type="similarity">
    <text evidence="3 14">Belongs to the ALG10 glucosyltransferase family.</text>
</comment>
<comment type="caution">
    <text evidence="14">Lacks conserved residue(s) required for the propagation of feature annotation.</text>
</comment>
<keyword evidence="16" id="KW-1185">Reference proteome</keyword>
<feature type="transmembrane region" description="Helical" evidence="14">
    <location>
        <begin position="134"/>
        <end position="152"/>
    </location>
</feature>
<evidence type="ECO:0000256" key="9">
    <source>
        <dbReference type="ARBA" id="ARBA00022824"/>
    </source>
</evidence>
<evidence type="ECO:0000256" key="11">
    <source>
        <dbReference type="ARBA" id="ARBA00023136"/>
    </source>
</evidence>
<name>A0A1A9UXY2_GLOAU</name>
<evidence type="ECO:0000313" key="16">
    <source>
        <dbReference type="Proteomes" id="UP000078200"/>
    </source>
</evidence>
<dbReference type="EnsemblMetazoa" id="GAUT019349-RA">
    <property type="protein sequence ID" value="GAUT019349-PA"/>
    <property type="gene ID" value="GAUT019349"/>
</dbReference>
<evidence type="ECO:0000256" key="3">
    <source>
        <dbReference type="ARBA" id="ARBA00010600"/>
    </source>
</evidence>
<dbReference type="GO" id="GO:0006488">
    <property type="term" value="P:dolichol-linked oligosaccharide biosynthetic process"/>
    <property type="evidence" value="ECO:0007669"/>
    <property type="project" value="UniProtKB-UniRule"/>
</dbReference>
<dbReference type="GO" id="GO:0005789">
    <property type="term" value="C:endoplasmic reticulum membrane"/>
    <property type="evidence" value="ECO:0007669"/>
    <property type="project" value="UniProtKB-SubCell"/>
</dbReference>
<keyword evidence="6 14" id="KW-0328">Glycosyltransferase</keyword>
<dbReference type="VEuPathDB" id="VectorBase:GAUT019349"/>
<evidence type="ECO:0000256" key="7">
    <source>
        <dbReference type="ARBA" id="ARBA00022679"/>
    </source>
</evidence>
<proteinExistence type="inferred from homology"/>
<comment type="subcellular location">
    <subcellularLocation>
        <location evidence="1">Endoplasmic reticulum membrane</location>
        <topology evidence="1">Multi-pass membrane protein</topology>
    </subcellularLocation>
</comment>
<feature type="transmembrane region" description="Helical" evidence="14">
    <location>
        <begin position="57"/>
        <end position="73"/>
    </location>
</feature>
<dbReference type="PANTHER" id="PTHR12989:SF10">
    <property type="entry name" value="DOL-P-GLC:GLC(2)MAN(9)GLCNAC(2)-PP-DOL ALPHA-1,2-GLUCOSYLTRANSFERASE-RELATED"/>
    <property type="match status" value="1"/>
</dbReference>
<evidence type="ECO:0000256" key="1">
    <source>
        <dbReference type="ARBA" id="ARBA00004477"/>
    </source>
</evidence>
<evidence type="ECO:0000256" key="8">
    <source>
        <dbReference type="ARBA" id="ARBA00022692"/>
    </source>
</evidence>
<evidence type="ECO:0000256" key="12">
    <source>
        <dbReference type="ARBA" id="ARBA00044727"/>
    </source>
</evidence>
<evidence type="ECO:0000256" key="2">
    <source>
        <dbReference type="ARBA" id="ARBA00004922"/>
    </source>
</evidence>
<reference evidence="15" key="1">
    <citation type="submission" date="2020-05" db="UniProtKB">
        <authorList>
            <consortium name="EnsemblMetazoa"/>
        </authorList>
    </citation>
    <scope>IDENTIFICATION</scope>
    <source>
        <strain evidence="15">TTRI</strain>
    </source>
</reference>
<evidence type="ECO:0000256" key="10">
    <source>
        <dbReference type="ARBA" id="ARBA00022989"/>
    </source>
</evidence>
<keyword evidence="7" id="KW-0808">Transferase</keyword>
<feature type="transmembrane region" description="Helical" evidence="14">
    <location>
        <begin position="290"/>
        <end position="309"/>
    </location>
</feature>
<feature type="transmembrane region" description="Helical" evidence="14">
    <location>
        <begin position="321"/>
        <end position="344"/>
    </location>
</feature>
<accession>A0A1A9UXY2</accession>
<keyword evidence="8 14" id="KW-0812">Transmembrane</keyword>
<keyword evidence="11 14" id="KW-0472">Membrane</keyword>
<dbReference type="EC" id="2.4.1.256" evidence="4 14"/>
<comment type="catalytic activity">
    <reaction evidence="13">
        <text>an alpha-D-Glc-(1-&gt;3)-alpha-D-Glc-(1-&gt;3)-alpha-D-Man-(1-&gt;2)-alpha-D-Man-(1-&gt;2)-alpha-D-Man-(1-&gt;3)-[alpha-D-Man-(1-&gt;2)-alpha-D-Man-(1-&gt;3)-[alpha-D-Man-(1-&gt;2)-alpha-D-Man-(1-&gt;6)]-alpha-D-Man-(1-&gt;6)]-beta-D-Man-(1-&gt;4)-beta-D-GlcNAc-(1-&gt;4)-alpha-D-GlcNAc-diphospho-di-trans,poly-cis-dolichol + a di-trans,poly-cis-dolichyl beta-D-glucosyl phosphate = a alpha-D-Glc-(1-&gt;2)-alpha-D-Glc-(1-&gt;3)-alpha-D-Glc-(1-&gt;3)-alpha-D-Man-(1-&gt;2)-alpha-D-Man-(1-&gt;2)-alpha-D-Man-(1-&gt;3)-[alpha-D-Man-(1-&gt;2)-alpha-D-Man-(1-&gt;3)-[alpha-D-Man-(1-&gt;2)-alpha-D-Man-(1-&gt;6)]-alpha-D-Man-(1-&gt;6)]-beta-D-Man-(1-&gt;4)-beta-D-GlcNAc-(1-&gt;4)-alpha-D-GlcNAc-diphospho-di-trans,poly-cis-dolichol + a di-trans,poly-cis-dolichyl phosphate + H(+)</text>
        <dbReference type="Rhea" id="RHEA:29543"/>
        <dbReference type="Rhea" id="RHEA-COMP:19498"/>
        <dbReference type="Rhea" id="RHEA-COMP:19502"/>
        <dbReference type="Rhea" id="RHEA-COMP:19512"/>
        <dbReference type="Rhea" id="RHEA-COMP:19522"/>
        <dbReference type="ChEBI" id="CHEBI:15378"/>
        <dbReference type="ChEBI" id="CHEBI:57525"/>
        <dbReference type="ChEBI" id="CHEBI:57683"/>
        <dbReference type="ChEBI" id="CHEBI:132522"/>
        <dbReference type="ChEBI" id="CHEBI:132523"/>
        <dbReference type="EC" id="2.4.1.256"/>
    </reaction>
    <physiologicalReaction direction="left-to-right" evidence="13">
        <dbReference type="Rhea" id="RHEA:29544"/>
    </physiologicalReaction>
</comment>
<protein>
    <recommendedName>
        <fullName evidence="5 14">Dol-P-Glc:Glc(2)Man(9)GlcNAc(2)-PP-Dol alpha-1,2-glucosyltransferase</fullName>
        <ecNumber evidence="4 14">2.4.1.256</ecNumber>
    </recommendedName>
</protein>
<organism evidence="15 16">
    <name type="scientific">Glossina austeni</name>
    <name type="common">Savannah tsetse fly</name>
    <dbReference type="NCBI Taxonomy" id="7395"/>
    <lineage>
        <taxon>Eukaryota</taxon>
        <taxon>Metazoa</taxon>
        <taxon>Ecdysozoa</taxon>
        <taxon>Arthropoda</taxon>
        <taxon>Hexapoda</taxon>
        <taxon>Insecta</taxon>
        <taxon>Pterygota</taxon>
        <taxon>Neoptera</taxon>
        <taxon>Endopterygota</taxon>
        <taxon>Diptera</taxon>
        <taxon>Brachycera</taxon>
        <taxon>Muscomorpha</taxon>
        <taxon>Hippoboscoidea</taxon>
        <taxon>Glossinidae</taxon>
        <taxon>Glossina</taxon>
    </lineage>
</organism>
<feature type="transmembrane region" description="Helical" evidence="14">
    <location>
        <begin position="6"/>
        <end position="27"/>
    </location>
</feature>
<evidence type="ECO:0000313" key="15">
    <source>
        <dbReference type="EnsemblMetazoa" id="GAUT019349-PA"/>
    </source>
</evidence>
<feature type="transmembrane region" description="Helical" evidence="14">
    <location>
        <begin position="79"/>
        <end position="99"/>
    </location>
</feature>
<feature type="transmembrane region" description="Helical" evidence="14">
    <location>
        <begin position="175"/>
        <end position="195"/>
    </location>
</feature>
<dbReference type="AlphaFoldDB" id="A0A1A9UXY2"/>
<dbReference type="InterPro" id="IPR016900">
    <property type="entry name" value="Alg10"/>
</dbReference>
<keyword evidence="9" id="KW-0256">Endoplasmic reticulum</keyword>
<feature type="transmembrane region" description="Helical" evidence="14">
    <location>
        <begin position="234"/>
        <end position="261"/>
    </location>
</feature>
<dbReference type="Pfam" id="PF04922">
    <property type="entry name" value="DIE2_ALG10"/>
    <property type="match status" value="2"/>
</dbReference>
<evidence type="ECO:0000256" key="5">
    <source>
        <dbReference type="ARBA" id="ARBA00018512"/>
    </source>
</evidence>
<feature type="transmembrane region" description="Helical" evidence="14">
    <location>
        <begin position="364"/>
        <end position="382"/>
    </location>
</feature>
<dbReference type="PANTHER" id="PTHR12989">
    <property type="entry name" value="ALPHA-1,2-GLUCOSYLTRANSFERASE ALG10"/>
    <property type="match status" value="1"/>
</dbReference>
<dbReference type="PIRSF" id="PIRSF028810">
    <property type="entry name" value="Alpha1_2_glucosyltferase_Alg10"/>
    <property type="match status" value="1"/>
</dbReference>
<evidence type="ECO:0000256" key="4">
    <source>
        <dbReference type="ARBA" id="ARBA00011967"/>
    </source>
</evidence>
<comment type="function">
    <text evidence="12">Dol-P-Glc:Glc(2)Man(9)GlcNAc(2)-PP-Dol alpha-1,2-glucosyltransferase that operates in the biosynthetic pathway of dolichol-linked oligosaccharides, the glycan precursors employed in protein asparagine (N)-glycosylation. The assembly of dolichol-linked oligosaccharides begins on the cytosolic side of the endoplasmic reticulum membrane and finishes in its lumen. The sequential addition of sugars to dolichol pyrophosphate produces dolichol-linked oligosaccharides containing fourteen sugars, including two GlcNAcs, nine mannoses and three glucoses. Once assembled, the oligosaccharide is transferred from the lipid to nascent proteins by oligosaccharyltransferases. In the lumen of the endoplasmic reticulum, adds the third and last glucose residue from dolichyl phosphate glucose (Dol-P-Glc) onto the lipid-linked oligosaccharide intermediate Glc(2)Man(9)GlcNAc(2)-PP-Dol to produce Glc(3)Man(9)GlcNAc(2)-PP-Dol.</text>
</comment>
<dbReference type="STRING" id="7395.A0A1A9UXY2"/>
<evidence type="ECO:0000256" key="13">
    <source>
        <dbReference type="ARBA" id="ARBA00048064"/>
    </source>
</evidence>
<evidence type="ECO:0000256" key="6">
    <source>
        <dbReference type="ARBA" id="ARBA00022676"/>
    </source>
</evidence>
<comment type="pathway">
    <text evidence="2">Protein modification; protein glycosylation.</text>
</comment>
<dbReference type="Proteomes" id="UP000078200">
    <property type="component" value="Unassembled WGS sequence"/>
</dbReference>
<dbReference type="GO" id="GO:0106073">
    <property type="term" value="F:dolichyl pyrophosphate Glc2Man9GlcNAc2 alpha-1,2-glucosyltransferase activity"/>
    <property type="evidence" value="ECO:0007669"/>
    <property type="project" value="UniProtKB-UniRule"/>
</dbReference>
<evidence type="ECO:0000256" key="14">
    <source>
        <dbReference type="PIRNR" id="PIRNR028810"/>
    </source>
</evidence>
<keyword evidence="10 14" id="KW-1133">Transmembrane helix</keyword>
<sequence>MNDFLWSLTLCLLFLIYSLPLFVRVYATTQMVIDEEFHLKQGLHFCNKRFDVWDNKITTFPGLYLVSLILYPFNFCSVLGLRLISLVAAAVNVVLFYMIRKSQLEKFRIGNNAMAALEAFTIAALPPLYFFSHLYYTDTLSLTMVLVFYLYWQKGDHLQAAVFAAASVLLRQTNVIWVGMACACTALDIIVSDYARFKKIPRRSVNILQAKLWLELFKNFKLFFKCVWDVLKQCSFYIIIILPFVGFFTFVCLLIISLVIIKYNTLVHPYLLADNRHYTFYIWQRFYGRYIWFKYAMCPIYVICLTIIHQSIEHLNRNFTIMFYIAVFLSLCFQRLLEVRYFLIPFVLFRLHIKPNIRSRIPQWLELSIYVAINALTFYIFFTKEIRWKDYKEPQRIIW</sequence>